<comment type="caution">
    <text evidence="3">The sequence shown here is derived from an EMBL/GenBank/DDBJ whole genome shotgun (WGS) entry which is preliminary data.</text>
</comment>
<evidence type="ECO:0000313" key="4">
    <source>
        <dbReference type="Proteomes" id="UP001651050"/>
    </source>
</evidence>
<dbReference type="InterPro" id="IPR034904">
    <property type="entry name" value="FSCA_dom_sf"/>
</dbReference>
<protein>
    <submittedName>
        <fullName evidence="3">Metal-sulfur cluster assembly factor</fullName>
    </submittedName>
</protein>
<dbReference type="Pfam" id="PF01883">
    <property type="entry name" value="FeS_assembly_P"/>
    <property type="match status" value="1"/>
</dbReference>
<gene>
    <name evidence="3" type="ORF">M1843_08795</name>
</gene>
<reference evidence="3 4" key="1">
    <citation type="submission" date="2022-02" db="EMBL/GenBank/DDBJ databases">
        <title>The car tank lid bacteriome: a reservoir of bacteria with potential in bioremediation of fuel.</title>
        <authorList>
            <person name="Vidal-Verdu A."/>
            <person name="Gomez-Martinez D."/>
            <person name="Latorre-Perez A."/>
            <person name="Pereto J."/>
            <person name="Porcar M."/>
        </authorList>
    </citation>
    <scope>NUCLEOTIDE SEQUENCE [LARGE SCALE GENOMIC DNA]</scope>
    <source>
        <strain evidence="3 4">4D.3</strain>
    </source>
</reference>
<dbReference type="InterPro" id="IPR002744">
    <property type="entry name" value="MIP18-like"/>
</dbReference>
<sequence>MTENTTDEVAPPAASPTPTTAADVEEAMRDVIDPELGINVVDLGLVYGIQVDQNNMATIDMTLTSAACPLTDVIEDQSGQALEGLVDGFRVNWVWMPPWGPEKITDEGREQLRMLGFNV</sequence>
<accession>A0ABT0J2W0</accession>
<proteinExistence type="predicted"/>
<feature type="region of interest" description="Disordered" evidence="1">
    <location>
        <begin position="1"/>
        <end position="23"/>
    </location>
</feature>
<dbReference type="RefSeq" id="WP_416343671.1">
    <property type="nucleotide sequence ID" value="NZ_JALQCY010000002.1"/>
</dbReference>
<dbReference type="SUPFAM" id="SSF117916">
    <property type="entry name" value="Fe-S cluster assembly (FSCA) domain-like"/>
    <property type="match status" value="1"/>
</dbReference>
<name>A0ABT0J2W0_9MICO</name>
<evidence type="ECO:0000256" key="1">
    <source>
        <dbReference type="SAM" id="MobiDB-lite"/>
    </source>
</evidence>
<dbReference type="Gene3D" id="3.30.300.130">
    <property type="entry name" value="Fe-S cluster assembly (FSCA)"/>
    <property type="match status" value="1"/>
</dbReference>
<feature type="compositionally biased region" description="Low complexity" evidence="1">
    <location>
        <begin position="10"/>
        <end position="22"/>
    </location>
</feature>
<dbReference type="PANTHER" id="PTHR42831:SF1">
    <property type="entry name" value="FE-S PROTEIN MATURATION AUXILIARY FACTOR YITW"/>
    <property type="match status" value="1"/>
</dbReference>
<evidence type="ECO:0000259" key="2">
    <source>
        <dbReference type="Pfam" id="PF01883"/>
    </source>
</evidence>
<dbReference type="InterPro" id="IPR052339">
    <property type="entry name" value="Fe-S_Maturation_MIP18"/>
</dbReference>
<evidence type="ECO:0000313" key="3">
    <source>
        <dbReference type="EMBL" id="MCK9793840.1"/>
    </source>
</evidence>
<feature type="domain" description="MIP18 family-like" evidence="2">
    <location>
        <begin position="22"/>
        <end position="86"/>
    </location>
</feature>
<dbReference type="PANTHER" id="PTHR42831">
    <property type="entry name" value="FE-S PROTEIN MATURATION AUXILIARY FACTOR YITW"/>
    <property type="match status" value="1"/>
</dbReference>
<dbReference type="EMBL" id="JALQCY010000002">
    <property type="protein sequence ID" value="MCK9793840.1"/>
    <property type="molecule type" value="Genomic_DNA"/>
</dbReference>
<organism evidence="3 4">
    <name type="scientific">Isoptericola peretonis</name>
    <dbReference type="NCBI Taxonomy" id="2918523"/>
    <lineage>
        <taxon>Bacteria</taxon>
        <taxon>Bacillati</taxon>
        <taxon>Actinomycetota</taxon>
        <taxon>Actinomycetes</taxon>
        <taxon>Micrococcales</taxon>
        <taxon>Promicromonosporaceae</taxon>
        <taxon>Isoptericola</taxon>
    </lineage>
</organism>
<keyword evidence="4" id="KW-1185">Reference proteome</keyword>
<dbReference type="Proteomes" id="UP001651050">
    <property type="component" value="Unassembled WGS sequence"/>
</dbReference>